<dbReference type="EMBL" id="BPLR01009667">
    <property type="protein sequence ID" value="GIY33658.1"/>
    <property type="molecule type" value="Genomic_DNA"/>
</dbReference>
<protein>
    <submittedName>
        <fullName evidence="2">Uncharacterized protein</fullName>
    </submittedName>
</protein>
<evidence type="ECO:0000313" key="2">
    <source>
        <dbReference type="EMBL" id="GIY33658.1"/>
    </source>
</evidence>
<feature type="region of interest" description="Disordered" evidence="1">
    <location>
        <begin position="1"/>
        <end position="66"/>
    </location>
</feature>
<dbReference type="Proteomes" id="UP001054945">
    <property type="component" value="Unassembled WGS sequence"/>
</dbReference>
<comment type="caution">
    <text evidence="2">The sequence shown here is derived from an EMBL/GenBank/DDBJ whole genome shotgun (WGS) entry which is preliminary data.</text>
</comment>
<feature type="region of interest" description="Disordered" evidence="1">
    <location>
        <begin position="102"/>
        <end position="122"/>
    </location>
</feature>
<gene>
    <name evidence="2" type="ORF">CEXT_236181</name>
</gene>
<feature type="compositionally biased region" description="Polar residues" evidence="1">
    <location>
        <begin position="102"/>
        <end position="115"/>
    </location>
</feature>
<feature type="compositionally biased region" description="Basic and acidic residues" evidence="1">
    <location>
        <begin position="38"/>
        <end position="56"/>
    </location>
</feature>
<keyword evidence="3" id="KW-1185">Reference proteome</keyword>
<evidence type="ECO:0000313" key="3">
    <source>
        <dbReference type="Proteomes" id="UP001054945"/>
    </source>
</evidence>
<reference evidence="2 3" key="1">
    <citation type="submission" date="2021-06" db="EMBL/GenBank/DDBJ databases">
        <title>Caerostris extrusa draft genome.</title>
        <authorList>
            <person name="Kono N."/>
            <person name="Arakawa K."/>
        </authorList>
    </citation>
    <scope>NUCLEOTIDE SEQUENCE [LARGE SCALE GENOMIC DNA]</scope>
</reference>
<sequence>MQEFAYKIRQSNENSEGEKQKEGKLPLSSSETTSQDNENSKSDGKRVDKMIDEESSHNNPTIVDSGVAKLKRKEDLERSNDKIYKYRAIDRLLDFEITNNDTAADSQSQGGISKTENVHNDSTENITAERDLKGGHYDNDTKNLHSLIEGTILKTLDIIKHKPLKV</sequence>
<dbReference type="AlphaFoldDB" id="A0AAV4SGX3"/>
<evidence type="ECO:0000256" key="1">
    <source>
        <dbReference type="SAM" id="MobiDB-lite"/>
    </source>
</evidence>
<name>A0AAV4SGX3_CAEEX</name>
<proteinExistence type="predicted"/>
<feature type="compositionally biased region" description="Polar residues" evidence="1">
    <location>
        <begin position="27"/>
        <end position="37"/>
    </location>
</feature>
<accession>A0AAV4SGX3</accession>
<organism evidence="2 3">
    <name type="scientific">Caerostris extrusa</name>
    <name type="common">Bark spider</name>
    <name type="synonym">Caerostris bankana</name>
    <dbReference type="NCBI Taxonomy" id="172846"/>
    <lineage>
        <taxon>Eukaryota</taxon>
        <taxon>Metazoa</taxon>
        <taxon>Ecdysozoa</taxon>
        <taxon>Arthropoda</taxon>
        <taxon>Chelicerata</taxon>
        <taxon>Arachnida</taxon>
        <taxon>Araneae</taxon>
        <taxon>Araneomorphae</taxon>
        <taxon>Entelegynae</taxon>
        <taxon>Araneoidea</taxon>
        <taxon>Araneidae</taxon>
        <taxon>Caerostris</taxon>
    </lineage>
</organism>